<comment type="cofactor">
    <cofactor evidence="1">
        <name>Mg(2+)</name>
        <dbReference type="ChEBI" id="CHEBI:18420"/>
    </cofactor>
</comment>
<dbReference type="KEGG" id="psi:S70_10805"/>
<evidence type="ECO:0000313" key="10">
    <source>
        <dbReference type="EMBL" id="AFH94014.1"/>
    </source>
</evidence>
<dbReference type="GO" id="GO:0046872">
    <property type="term" value="F:metal ion binding"/>
    <property type="evidence" value="ECO:0007669"/>
    <property type="project" value="UniProtKB-KW"/>
</dbReference>
<evidence type="ECO:0000256" key="7">
    <source>
        <dbReference type="ARBA" id="ARBA00022842"/>
    </source>
</evidence>
<sequence length="326" mass="38479">MLSHEMIKSLVEISGSKANDRDDGYFHIAYGVDEKFLYGVGTSISSILINNKETHFHFHILVDDLTDKQLFQQLVESSQHKITIYLIDNQEFKRLPLPSQAWSHAIYFRLVIIDYLSQSIDKLLYLDADVICKGNLSYLKTLEFNENIYLYAVKDKFCSEKKQLPMEMSKYFNSGFLYMSIQKMVEEDIPNRVIELVKSSHFTHPDQDALNILLNNKLVNISENFNFMFSLDWYITSKRDINNIPDEVVFIHFVGLTKPFHEWANFYSEYQFFEIARQNSPWKNIPLLKAESYKQLSRKKSHLRKNGKFLQFLLATAEYMKKKIFH</sequence>
<name>A0A140NJT5_PROSM</name>
<evidence type="ECO:0000256" key="3">
    <source>
        <dbReference type="ARBA" id="ARBA00006351"/>
    </source>
</evidence>
<evidence type="ECO:0000256" key="4">
    <source>
        <dbReference type="ARBA" id="ARBA00022676"/>
    </source>
</evidence>
<gene>
    <name evidence="10" type="ordered locus">S70_10805</name>
</gene>
<evidence type="ECO:0000256" key="6">
    <source>
        <dbReference type="ARBA" id="ARBA00022723"/>
    </source>
</evidence>
<evidence type="ECO:0000256" key="8">
    <source>
        <dbReference type="ARBA" id="ARBA00022985"/>
    </source>
</evidence>
<dbReference type="PATRIC" id="fig|1157951.4.peg.2173"/>
<evidence type="ECO:0000259" key="9">
    <source>
        <dbReference type="Pfam" id="PF08437"/>
    </source>
</evidence>
<dbReference type="Gene3D" id="3.90.550.10">
    <property type="entry name" value="Spore Coat Polysaccharide Biosynthesis Protein SpsA, Chain A"/>
    <property type="match status" value="1"/>
</dbReference>
<dbReference type="HOGENOM" id="CLU_050833_5_0_6"/>
<dbReference type="PANTHER" id="PTHR13778">
    <property type="entry name" value="GLYCOSYLTRANSFERASE 8 DOMAIN-CONTAINING PROTEIN"/>
    <property type="match status" value="1"/>
</dbReference>
<keyword evidence="5" id="KW-0808">Transferase</keyword>
<feature type="domain" description="Glycosyl transferase family 8 C-terminal" evidence="9">
    <location>
        <begin position="270"/>
        <end position="323"/>
    </location>
</feature>
<dbReference type="GO" id="GO:0008918">
    <property type="term" value="F:lipopolysaccharide 3-alpha-galactosyltransferase activity"/>
    <property type="evidence" value="ECO:0007669"/>
    <property type="project" value="InterPro"/>
</dbReference>
<dbReference type="GeneID" id="93521260"/>
<dbReference type="Proteomes" id="UP000005012">
    <property type="component" value="Chromosome"/>
</dbReference>
<dbReference type="SUPFAM" id="SSF53448">
    <property type="entry name" value="Nucleotide-diphospho-sugar transferases"/>
    <property type="match status" value="1"/>
</dbReference>
<keyword evidence="7" id="KW-0460">Magnesium</keyword>
<protein>
    <recommendedName>
        <fullName evidence="9">Glycosyl transferase family 8 C-terminal domain-containing protein</fullName>
    </recommendedName>
</protein>
<accession>A0A140NJT5</accession>
<reference evidence="10 11" key="1">
    <citation type="journal article" date="2012" name="J. Bacteriol.">
        <title>Complete Genome Sequence of Providencia stuartii Clinical Isolate MRSN 2154.</title>
        <authorList>
            <person name="Clifford R.J."/>
            <person name="Hang J."/>
            <person name="Riley M.C."/>
            <person name="Onmus-Leone F."/>
            <person name="Kuschner R.A."/>
            <person name="Lesho E.P."/>
            <person name="Waterman P.E."/>
        </authorList>
    </citation>
    <scope>NUCLEOTIDE SEQUENCE [LARGE SCALE GENOMIC DNA]</scope>
    <source>
        <strain evidence="10 11">MRSN 2154</strain>
    </source>
</reference>
<dbReference type="RefSeq" id="WP_014657201.1">
    <property type="nucleotide sequence ID" value="NC_017731.1"/>
</dbReference>
<dbReference type="InterPro" id="IPR050748">
    <property type="entry name" value="Glycosyltrans_8_dom-fam"/>
</dbReference>
<dbReference type="EMBL" id="CP003488">
    <property type="protein sequence ID" value="AFH94014.1"/>
    <property type="molecule type" value="Genomic_DNA"/>
</dbReference>
<evidence type="ECO:0000256" key="5">
    <source>
        <dbReference type="ARBA" id="ARBA00022679"/>
    </source>
</evidence>
<proteinExistence type="inferred from homology"/>
<dbReference type="OrthoDB" id="9807549at2"/>
<evidence type="ECO:0000313" key="11">
    <source>
        <dbReference type="Proteomes" id="UP000005012"/>
    </source>
</evidence>
<reference evidence="11" key="2">
    <citation type="submission" date="2012-04" db="EMBL/GenBank/DDBJ databases">
        <title>Complete genome sequence of Providencia stuartii clinical isolate MRSN 2154.</title>
        <authorList>
            <person name="Clifford R.J."/>
            <person name="Hang J."/>
            <person name="Riley M.C."/>
            <person name="Onmus-Leone F."/>
            <person name="Kuschner R.A."/>
            <person name="Lesho E.P."/>
            <person name="Waterman P.E."/>
        </authorList>
    </citation>
    <scope>NUCLEOTIDE SEQUENCE [LARGE SCALE GENOMIC DNA]</scope>
    <source>
        <strain evidence="11">MRSN 2154</strain>
    </source>
</reference>
<evidence type="ECO:0000256" key="2">
    <source>
        <dbReference type="ARBA" id="ARBA00004713"/>
    </source>
</evidence>
<dbReference type="Pfam" id="PF01501">
    <property type="entry name" value="Glyco_transf_8"/>
    <property type="match status" value="1"/>
</dbReference>
<dbReference type="CDD" id="cd04194">
    <property type="entry name" value="GT8_A4GalT_like"/>
    <property type="match status" value="1"/>
</dbReference>
<organism evidence="10 11">
    <name type="scientific">Providencia stuartii (strain MRSN 2154)</name>
    <dbReference type="NCBI Taxonomy" id="1157951"/>
    <lineage>
        <taxon>Bacteria</taxon>
        <taxon>Pseudomonadati</taxon>
        <taxon>Pseudomonadota</taxon>
        <taxon>Gammaproteobacteria</taxon>
        <taxon>Enterobacterales</taxon>
        <taxon>Morganellaceae</taxon>
        <taxon>Providencia</taxon>
    </lineage>
</organism>
<dbReference type="InterPro" id="IPR002495">
    <property type="entry name" value="Glyco_trans_8"/>
</dbReference>
<dbReference type="Pfam" id="PF08437">
    <property type="entry name" value="Glyco_transf_8C"/>
    <property type="match status" value="1"/>
</dbReference>
<dbReference type="PANTHER" id="PTHR13778:SF47">
    <property type="entry name" value="LIPOPOLYSACCHARIDE 1,3-GALACTOSYLTRANSFERASE"/>
    <property type="match status" value="1"/>
</dbReference>
<keyword evidence="6" id="KW-0479">Metal-binding</keyword>
<comment type="similarity">
    <text evidence="3">Belongs to the glycosyltransferase 8 family.</text>
</comment>
<keyword evidence="4" id="KW-0328">Glycosyltransferase</keyword>
<evidence type="ECO:0000256" key="1">
    <source>
        <dbReference type="ARBA" id="ARBA00001946"/>
    </source>
</evidence>
<dbReference type="InterPro" id="IPR013645">
    <property type="entry name" value="Glyco_transf_8N"/>
</dbReference>
<comment type="pathway">
    <text evidence="2">Bacterial outer membrane biogenesis; LPS core biosynthesis.</text>
</comment>
<dbReference type="InterPro" id="IPR029044">
    <property type="entry name" value="Nucleotide-diphossugar_trans"/>
</dbReference>
<keyword evidence="8" id="KW-0448">Lipopolysaccharide biosynthesis</keyword>
<dbReference type="AlphaFoldDB" id="A0A140NJT5"/>